<reference evidence="5" key="1">
    <citation type="journal article" date="2020" name="mSystems">
        <title>Genome- and Community-Level Interaction Insights into Carbon Utilization and Element Cycling Functions of Hydrothermarchaeota in Hydrothermal Sediment.</title>
        <authorList>
            <person name="Zhou Z."/>
            <person name="Liu Y."/>
            <person name="Xu W."/>
            <person name="Pan J."/>
            <person name="Luo Z.H."/>
            <person name="Li M."/>
        </authorList>
    </citation>
    <scope>NUCLEOTIDE SEQUENCE</scope>
    <source>
        <strain evidence="5">SpSt-1183</strain>
    </source>
</reference>
<keyword evidence="1 3" id="KW-0597">Phosphoprotein</keyword>
<dbReference type="PROSITE" id="PS50110">
    <property type="entry name" value="RESPONSE_REGULATORY"/>
    <property type="match status" value="1"/>
</dbReference>
<evidence type="ECO:0000313" key="5">
    <source>
        <dbReference type="EMBL" id="HDS63993.1"/>
    </source>
</evidence>
<dbReference type="InterPro" id="IPR001789">
    <property type="entry name" value="Sig_transdc_resp-reg_receiver"/>
</dbReference>
<dbReference type="InterPro" id="IPR050595">
    <property type="entry name" value="Bact_response_regulator"/>
</dbReference>
<dbReference type="Pfam" id="PF00072">
    <property type="entry name" value="Response_reg"/>
    <property type="match status" value="1"/>
</dbReference>
<dbReference type="SUPFAM" id="SSF52172">
    <property type="entry name" value="CheY-like"/>
    <property type="match status" value="1"/>
</dbReference>
<organism evidence="5">
    <name type="scientific">Methanofollis liminatans</name>
    <dbReference type="NCBI Taxonomy" id="2201"/>
    <lineage>
        <taxon>Archaea</taxon>
        <taxon>Methanobacteriati</taxon>
        <taxon>Methanobacteriota</taxon>
        <taxon>Stenosarchaea group</taxon>
        <taxon>Methanomicrobia</taxon>
        <taxon>Methanomicrobiales</taxon>
        <taxon>Methanomicrobiaceae</taxon>
        <taxon>Methanofollis</taxon>
    </lineage>
</organism>
<dbReference type="Proteomes" id="UP000885648">
    <property type="component" value="Unassembled WGS sequence"/>
</dbReference>
<dbReference type="AlphaFoldDB" id="A0A831PTS8"/>
<dbReference type="InterPro" id="IPR011006">
    <property type="entry name" value="CheY-like_superfamily"/>
</dbReference>
<gene>
    <name evidence="5" type="ORF">ENN52_07730</name>
</gene>
<dbReference type="SMART" id="SM00448">
    <property type="entry name" value="REC"/>
    <property type="match status" value="1"/>
</dbReference>
<accession>A0A831PTS8</accession>
<proteinExistence type="predicted"/>
<feature type="domain" description="Response regulatory" evidence="4">
    <location>
        <begin position="3"/>
        <end position="117"/>
    </location>
</feature>
<protein>
    <submittedName>
        <fullName evidence="5">Response regulator</fullName>
    </submittedName>
</protein>
<dbReference type="Gene3D" id="3.40.50.2300">
    <property type="match status" value="1"/>
</dbReference>
<dbReference type="PANTHER" id="PTHR44591:SF14">
    <property type="entry name" value="PROTEIN PILG"/>
    <property type="match status" value="1"/>
</dbReference>
<sequence length="122" mass="13430">MTRVLIIDDSSFQRKIISSILTAEDYEIISAQNGLEGLKYLAGDLPDLMVLDLLMPQMDGIEVLAEMRERGIQVPVIVLTADIQDSTKQKCIELGAARFINKPVKKDELSATVREVLGVKGA</sequence>
<feature type="modified residue" description="4-aspartylphosphate" evidence="3">
    <location>
        <position position="52"/>
    </location>
</feature>
<evidence type="ECO:0000256" key="2">
    <source>
        <dbReference type="ARBA" id="ARBA00023012"/>
    </source>
</evidence>
<evidence type="ECO:0000256" key="1">
    <source>
        <dbReference type="ARBA" id="ARBA00022553"/>
    </source>
</evidence>
<dbReference type="EMBL" id="DSBY01000317">
    <property type="protein sequence ID" value="HDS63993.1"/>
    <property type="molecule type" value="Genomic_DNA"/>
</dbReference>
<evidence type="ECO:0000256" key="3">
    <source>
        <dbReference type="PROSITE-ProRule" id="PRU00169"/>
    </source>
</evidence>
<evidence type="ECO:0000259" key="4">
    <source>
        <dbReference type="PROSITE" id="PS50110"/>
    </source>
</evidence>
<keyword evidence="2" id="KW-0902">Two-component regulatory system</keyword>
<dbReference type="GO" id="GO:0000160">
    <property type="term" value="P:phosphorelay signal transduction system"/>
    <property type="evidence" value="ECO:0007669"/>
    <property type="project" value="UniProtKB-KW"/>
</dbReference>
<name>A0A831PTS8_9EURY</name>
<comment type="caution">
    <text evidence="5">The sequence shown here is derived from an EMBL/GenBank/DDBJ whole genome shotgun (WGS) entry which is preliminary data.</text>
</comment>
<dbReference type="PANTHER" id="PTHR44591">
    <property type="entry name" value="STRESS RESPONSE REGULATOR PROTEIN 1"/>
    <property type="match status" value="1"/>
</dbReference>